<dbReference type="HAMAP" id="MF_01576">
    <property type="entry name" value="THF_DHG_CYH"/>
    <property type="match status" value="1"/>
</dbReference>
<keyword evidence="9 11" id="KW-0486">Methionine biosynthesis</keyword>
<dbReference type="GO" id="GO:0005829">
    <property type="term" value="C:cytosol"/>
    <property type="evidence" value="ECO:0007669"/>
    <property type="project" value="TreeGrafter"/>
</dbReference>
<dbReference type="InterPro" id="IPR046346">
    <property type="entry name" value="Aminoacid_DH-like_N_sf"/>
</dbReference>
<keyword evidence="10 11" id="KW-0511">Multifunctional enzyme</keyword>
<organism evidence="14 15">
    <name type="scientific">Candidatus Uhrbacteria bacterium CG22_combo_CG10-13_8_21_14_all_47_17</name>
    <dbReference type="NCBI Taxonomy" id="1975041"/>
    <lineage>
        <taxon>Bacteria</taxon>
        <taxon>Candidatus Uhriibacteriota</taxon>
    </lineage>
</organism>
<evidence type="ECO:0000256" key="2">
    <source>
        <dbReference type="ARBA" id="ARBA00011738"/>
    </source>
</evidence>
<dbReference type="PRINTS" id="PR00085">
    <property type="entry name" value="THFDHDRGNASE"/>
</dbReference>
<dbReference type="Gene3D" id="3.40.50.10860">
    <property type="entry name" value="Leucine Dehydrogenase, chain A, domain 1"/>
    <property type="match status" value="1"/>
</dbReference>
<keyword evidence="7 11" id="KW-0560">Oxidoreductase</keyword>
<protein>
    <recommendedName>
        <fullName evidence="11">Bifunctional protein FolD</fullName>
    </recommendedName>
    <domain>
        <recommendedName>
            <fullName evidence="11">Methylenetetrahydrofolate dehydrogenase</fullName>
            <ecNumber evidence="11">1.5.1.5</ecNumber>
        </recommendedName>
    </domain>
    <domain>
        <recommendedName>
            <fullName evidence="11">Methenyltetrahydrofolate cyclohydrolase</fullName>
            <ecNumber evidence="11">3.5.4.9</ecNumber>
        </recommendedName>
    </domain>
</protein>
<evidence type="ECO:0000256" key="8">
    <source>
        <dbReference type="ARBA" id="ARBA00023102"/>
    </source>
</evidence>
<evidence type="ECO:0000259" key="13">
    <source>
        <dbReference type="Pfam" id="PF02882"/>
    </source>
</evidence>
<evidence type="ECO:0000256" key="11">
    <source>
        <dbReference type="HAMAP-Rule" id="MF_01576"/>
    </source>
</evidence>
<sequence>MQRIDGKRLAQTIREEVKKEVQTLKKAPVLNVLLVGEDPASKLYVHLKKKAGEEAGITVNIHHLPAETPDEQLFDLVEAWNQDPSVDGILIQVPLPDGHNQDELTKSISPEKDADGFHPSHFEALKQGKITIIPPVHEGILRLINETPLKLAGAQGIILSKSETFAAPLQRLLGTAGMSIEVMPPDEIDEEQLKEADLVVSAVGKLNFLKPDMVRDDAVIIDIGTNKTREGKTQGDANLKTFENTDVWITPVPGGAGPMTIALLLKNVLKIAKSRA</sequence>
<keyword evidence="3 11" id="KW-0554">One-carbon metabolism</keyword>
<keyword evidence="5 11" id="KW-0378">Hydrolase</keyword>
<feature type="domain" description="Tetrahydrofolate dehydrogenase/cyclohydrolase NAD(P)-binding" evidence="13">
    <location>
        <begin position="137"/>
        <end position="275"/>
    </location>
</feature>
<dbReference type="InterPro" id="IPR020630">
    <property type="entry name" value="THF_DH/CycHdrlase_cat_dom"/>
</dbReference>
<dbReference type="GO" id="GO:0004488">
    <property type="term" value="F:methylenetetrahydrofolate dehydrogenase (NADP+) activity"/>
    <property type="evidence" value="ECO:0007669"/>
    <property type="project" value="UniProtKB-UniRule"/>
</dbReference>
<evidence type="ECO:0000256" key="1">
    <source>
        <dbReference type="ARBA" id="ARBA00004777"/>
    </source>
</evidence>
<comment type="subunit">
    <text evidence="2 11">Homodimer.</text>
</comment>
<keyword evidence="8 11" id="KW-0368">Histidine biosynthesis</keyword>
<evidence type="ECO:0000313" key="15">
    <source>
        <dbReference type="Proteomes" id="UP000231581"/>
    </source>
</evidence>
<keyword evidence="6 11" id="KW-0521">NADP</keyword>
<dbReference type="AlphaFoldDB" id="A0A2H0BRH5"/>
<dbReference type="FunFam" id="3.40.50.10860:FF:000005">
    <property type="entry name" value="C-1-tetrahydrofolate synthase, cytoplasmic, putative"/>
    <property type="match status" value="1"/>
</dbReference>
<dbReference type="GO" id="GO:0006164">
    <property type="term" value="P:purine nucleotide biosynthetic process"/>
    <property type="evidence" value="ECO:0007669"/>
    <property type="project" value="UniProtKB-KW"/>
</dbReference>
<proteinExistence type="inferred from homology"/>
<evidence type="ECO:0000256" key="4">
    <source>
        <dbReference type="ARBA" id="ARBA00022755"/>
    </source>
</evidence>
<comment type="function">
    <text evidence="11">Catalyzes the oxidation of 5,10-methylenetetrahydrofolate to 5,10-methenyltetrahydrofolate and then the hydrolysis of 5,10-methenyltetrahydrofolate to 10-formyltetrahydrofolate.</text>
</comment>
<comment type="caution">
    <text evidence="11">Lacks conserved residue(s) required for the propagation of feature annotation.</text>
</comment>
<keyword evidence="11" id="KW-0028">Amino-acid biosynthesis</keyword>
<dbReference type="PANTHER" id="PTHR48099:SF5">
    <property type="entry name" value="C-1-TETRAHYDROFOLATE SYNTHASE, CYTOPLASMIC"/>
    <property type="match status" value="1"/>
</dbReference>
<dbReference type="UniPathway" id="UPA00193"/>
<comment type="similarity">
    <text evidence="11">Belongs to the tetrahydrofolate dehydrogenase/cyclohydrolase family.</text>
</comment>
<evidence type="ECO:0000256" key="10">
    <source>
        <dbReference type="ARBA" id="ARBA00023268"/>
    </source>
</evidence>
<dbReference type="SUPFAM" id="SSF51735">
    <property type="entry name" value="NAD(P)-binding Rossmann-fold domains"/>
    <property type="match status" value="1"/>
</dbReference>
<comment type="caution">
    <text evidence="14">The sequence shown here is derived from an EMBL/GenBank/DDBJ whole genome shotgun (WGS) entry which is preliminary data.</text>
</comment>
<keyword evidence="4 11" id="KW-0658">Purine biosynthesis</keyword>
<dbReference type="Proteomes" id="UP000231581">
    <property type="component" value="Unassembled WGS sequence"/>
</dbReference>
<accession>A0A2H0BRH5</accession>
<dbReference type="EC" id="3.5.4.9" evidence="11"/>
<evidence type="ECO:0000259" key="12">
    <source>
        <dbReference type="Pfam" id="PF00763"/>
    </source>
</evidence>
<dbReference type="InterPro" id="IPR020631">
    <property type="entry name" value="THF_DH/CycHdrlase_NAD-bd_dom"/>
</dbReference>
<dbReference type="Gene3D" id="3.40.50.720">
    <property type="entry name" value="NAD(P)-binding Rossmann-like Domain"/>
    <property type="match status" value="1"/>
</dbReference>
<evidence type="ECO:0000256" key="5">
    <source>
        <dbReference type="ARBA" id="ARBA00022801"/>
    </source>
</evidence>
<dbReference type="PANTHER" id="PTHR48099">
    <property type="entry name" value="C-1-TETRAHYDROFOLATE SYNTHASE, CYTOPLASMIC-RELATED"/>
    <property type="match status" value="1"/>
</dbReference>
<dbReference type="EMBL" id="PCSZ01000076">
    <property type="protein sequence ID" value="PIP60272.1"/>
    <property type="molecule type" value="Genomic_DNA"/>
</dbReference>
<comment type="catalytic activity">
    <reaction evidence="11">
        <text>(6R)-5,10-methylene-5,6,7,8-tetrahydrofolate + NADP(+) = (6R)-5,10-methenyltetrahydrofolate + NADPH</text>
        <dbReference type="Rhea" id="RHEA:22812"/>
        <dbReference type="ChEBI" id="CHEBI:15636"/>
        <dbReference type="ChEBI" id="CHEBI:57455"/>
        <dbReference type="ChEBI" id="CHEBI:57783"/>
        <dbReference type="ChEBI" id="CHEBI:58349"/>
        <dbReference type="EC" id="1.5.1.5"/>
    </reaction>
</comment>
<dbReference type="InterPro" id="IPR000672">
    <property type="entry name" value="THF_DH/CycHdrlase"/>
</dbReference>
<dbReference type="GO" id="GO:0004477">
    <property type="term" value="F:methenyltetrahydrofolate cyclohydrolase activity"/>
    <property type="evidence" value="ECO:0007669"/>
    <property type="project" value="UniProtKB-UniRule"/>
</dbReference>
<dbReference type="SUPFAM" id="SSF53223">
    <property type="entry name" value="Aminoacid dehydrogenase-like, N-terminal domain"/>
    <property type="match status" value="1"/>
</dbReference>
<dbReference type="Pfam" id="PF00763">
    <property type="entry name" value="THF_DHG_CYH"/>
    <property type="match status" value="1"/>
</dbReference>
<evidence type="ECO:0000313" key="14">
    <source>
        <dbReference type="EMBL" id="PIP60272.1"/>
    </source>
</evidence>
<dbReference type="GO" id="GO:0035999">
    <property type="term" value="P:tetrahydrofolate interconversion"/>
    <property type="evidence" value="ECO:0007669"/>
    <property type="project" value="UniProtKB-UniRule"/>
</dbReference>
<dbReference type="EC" id="1.5.1.5" evidence="11"/>
<comment type="pathway">
    <text evidence="1 11">One-carbon metabolism; tetrahydrofolate interconversion.</text>
</comment>
<dbReference type="Pfam" id="PF02882">
    <property type="entry name" value="THF_DHG_CYH_C"/>
    <property type="match status" value="1"/>
</dbReference>
<reference evidence="14 15" key="1">
    <citation type="submission" date="2017-09" db="EMBL/GenBank/DDBJ databases">
        <title>Depth-based differentiation of microbial function through sediment-hosted aquifers and enrichment of novel symbionts in the deep terrestrial subsurface.</title>
        <authorList>
            <person name="Probst A.J."/>
            <person name="Ladd B."/>
            <person name="Jarett J.K."/>
            <person name="Geller-Mcgrath D.E."/>
            <person name="Sieber C.M."/>
            <person name="Emerson J.B."/>
            <person name="Anantharaman K."/>
            <person name="Thomas B.C."/>
            <person name="Malmstrom R."/>
            <person name="Stieglmeier M."/>
            <person name="Klingl A."/>
            <person name="Woyke T."/>
            <person name="Ryan C.M."/>
            <person name="Banfield J.F."/>
        </authorList>
    </citation>
    <scope>NUCLEOTIDE SEQUENCE [LARGE SCALE GENOMIC DNA]</scope>
    <source>
        <strain evidence="14">CG22_combo_CG10-13_8_21_14_all_47_17</strain>
    </source>
</reference>
<feature type="binding site" evidence="11">
    <location>
        <position position="225"/>
    </location>
    <ligand>
        <name>NADP(+)</name>
        <dbReference type="ChEBI" id="CHEBI:58349"/>
    </ligand>
</feature>
<dbReference type="InterPro" id="IPR036291">
    <property type="entry name" value="NAD(P)-bd_dom_sf"/>
</dbReference>
<dbReference type="GO" id="GO:0000105">
    <property type="term" value="P:L-histidine biosynthetic process"/>
    <property type="evidence" value="ECO:0007669"/>
    <property type="project" value="UniProtKB-KW"/>
</dbReference>
<evidence type="ECO:0000256" key="9">
    <source>
        <dbReference type="ARBA" id="ARBA00023167"/>
    </source>
</evidence>
<evidence type="ECO:0000256" key="6">
    <source>
        <dbReference type="ARBA" id="ARBA00022857"/>
    </source>
</evidence>
<gene>
    <name evidence="11" type="primary">folD</name>
    <name evidence="14" type="ORF">COX00_04430</name>
</gene>
<evidence type="ECO:0000256" key="3">
    <source>
        <dbReference type="ARBA" id="ARBA00022563"/>
    </source>
</evidence>
<dbReference type="GO" id="GO:0009086">
    <property type="term" value="P:methionine biosynthetic process"/>
    <property type="evidence" value="ECO:0007669"/>
    <property type="project" value="UniProtKB-KW"/>
</dbReference>
<name>A0A2H0BRH5_9BACT</name>
<comment type="catalytic activity">
    <reaction evidence="11">
        <text>(6R)-5,10-methenyltetrahydrofolate + H2O = (6R)-10-formyltetrahydrofolate + H(+)</text>
        <dbReference type="Rhea" id="RHEA:23700"/>
        <dbReference type="ChEBI" id="CHEBI:15377"/>
        <dbReference type="ChEBI" id="CHEBI:15378"/>
        <dbReference type="ChEBI" id="CHEBI:57455"/>
        <dbReference type="ChEBI" id="CHEBI:195366"/>
        <dbReference type="EC" id="3.5.4.9"/>
    </reaction>
</comment>
<feature type="domain" description="Tetrahydrofolate dehydrogenase/cyclohydrolase catalytic" evidence="12">
    <location>
        <begin position="4"/>
        <end position="115"/>
    </location>
</feature>
<evidence type="ECO:0000256" key="7">
    <source>
        <dbReference type="ARBA" id="ARBA00023002"/>
    </source>
</evidence>